<organism evidence="1 2">
    <name type="scientific">Neolewinella aurantiaca</name>
    <dbReference type="NCBI Taxonomy" id="2602767"/>
    <lineage>
        <taxon>Bacteria</taxon>
        <taxon>Pseudomonadati</taxon>
        <taxon>Bacteroidota</taxon>
        <taxon>Saprospiria</taxon>
        <taxon>Saprospirales</taxon>
        <taxon>Lewinellaceae</taxon>
        <taxon>Neolewinella</taxon>
    </lineage>
</organism>
<gene>
    <name evidence="1" type="ORF">FUA23_11485</name>
</gene>
<sequence>MKKIIFPLPPDLSAFLEEGGETISQLGEHTFVVDKEKVITLGSLNFPDPVDTLGFEVWLWTEFAKESLFNRVPHGGDNFSCKGKIVSFIDSLPCSVTLLFNRDPEYFLYPSIRLESKSVFSKWVNGESISSKFLSNISELGSIPT</sequence>
<dbReference type="RefSeq" id="WP_147930889.1">
    <property type="nucleotide sequence ID" value="NZ_VOXD01000016.1"/>
</dbReference>
<comment type="caution">
    <text evidence="1">The sequence shown here is derived from an EMBL/GenBank/DDBJ whole genome shotgun (WGS) entry which is preliminary data.</text>
</comment>
<keyword evidence="2" id="KW-1185">Reference proteome</keyword>
<dbReference type="Proteomes" id="UP000321907">
    <property type="component" value="Unassembled WGS sequence"/>
</dbReference>
<proteinExistence type="predicted"/>
<evidence type="ECO:0000313" key="1">
    <source>
        <dbReference type="EMBL" id="TXF89127.1"/>
    </source>
</evidence>
<dbReference type="AlphaFoldDB" id="A0A5C7FH72"/>
<name>A0A5C7FH72_9BACT</name>
<protein>
    <submittedName>
        <fullName evidence="1">Uncharacterized protein</fullName>
    </submittedName>
</protein>
<accession>A0A5C7FH72</accession>
<evidence type="ECO:0000313" key="2">
    <source>
        <dbReference type="Proteomes" id="UP000321907"/>
    </source>
</evidence>
<reference evidence="1 2" key="1">
    <citation type="submission" date="2019-08" db="EMBL/GenBank/DDBJ databases">
        <title>Lewinella sp. strain SSH13 Genome sequencing and assembly.</title>
        <authorList>
            <person name="Kim I."/>
        </authorList>
    </citation>
    <scope>NUCLEOTIDE SEQUENCE [LARGE SCALE GENOMIC DNA]</scope>
    <source>
        <strain evidence="1 2">SSH13</strain>
    </source>
</reference>
<dbReference type="EMBL" id="VOXD01000016">
    <property type="protein sequence ID" value="TXF89127.1"/>
    <property type="molecule type" value="Genomic_DNA"/>
</dbReference>